<dbReference type="InterPro" id="IPR012506">
    <property type="entry name" value="TMEM86B-like"/>
</dbReference>
<accession>A0A6J6F6R6</accession>
<evidence type="ECO:0000313" key="7">
    <source>
        <dbReference type="EMBL" id="CAB4584430.1"/>
    </source>
</evidence>
<reference evidence="7" key="1">
    <citation type="submission" date="2020-05" db="EMBL/GenBank/DDBJ databases">
        <authorList>
            <person name="Chiriac C."/>
            <person name="Salcher M."/>
            <person name="Ghai R."/>
            <person name="Kavagutti S V."/>
        </authorList>
    </citation>
    <scope>NUCLEOTIDE SEQUENCE</scope>
</reference>
<protein>
    <submittedName>
        <fullName evidence="7">Unannotated protein</fullName>
    </submittedName>
</protein>
<evidence type="ECO:0000256" key="1">
    <source>
        <dbReference type="ARBA" id="ARBA00004141"/>
    </source>
</evidence>
<feature type="transmembrane region" description="Helical" evidence="6">
    <location>
        <begin position="107"/>
        <end position="127"/>
    </location>
</feature>
<comment type="similarity">
    <text evidence="2">Belongs to the TMEM86 family.</text>
</comment>
<name>A0A6J6F6R6_9ZZZZ</name>
<dbReference type="AlphaFoldDB" id="A0A6J6F6R6"/>
<feature type="transmembrane region" description="Helical" evidence="6">
    <location>
        <begin position="192"/>
        <end position="210"/>
    </location>
</feature>
<dbReference type="Pfam" id="PF07947">
    <property type="entry name" value="YhhN"/>
    <property type="match status" value="1"/>
</dbReference>
<comment type="subcellular location">
    <subcellularLocation>
        <location evidence="1">Membrane</location>
        <topology evidence="1">Multi-pass membrane protein</topology>
    </subcellularLocation>
</comment>
<sequence length="211" mass="22156">MNGVAWAMLGLAAIMSLADWVAVTRENSVLEYVSKPAATAAFALFAVSVDVEHTASWTWLVVALVFCLFGDVFLMLPGNLFVPGLASFAVAQVMFAVGFAVGETSGVRWLVATVVAIPVASMLARRFVGAIRSGGHTELVVPVSVYVVVITTMAVAAVASGSWVSIAGAIIFMLSDALIAETRFVKARPWQPVGIMVTYHLALAGLVLGLL</sequence>
<proteinExistence type="inferred from homology"/>
<dbReference type="EMBL" id="CAEZTS010000112">
    <property type="protein sequence ID" value="CAB4584430.1"/>
    <property type="molecule type" value="Genomic_DNA"/>
</dbReference>
<dbReference type="PANTHER" id="PTHR31885">
    <property type="entry name" value="GH04784P"/>
    <property type="match status" value="1"/>
</dbReference>
<evidence type="ECO:0000256" key="4">
    <source>
        <dbReference type="ARBA" id="ARBA00022989"/>
    </source>
</evidence>
<evidence type="ECO:0000256" key="6">
    <source>
        <dbReference type="SAM" id="Phobius"/>
    </source>
</evidence>
<keyword evidence="5 6" id="KW-0472">Membrane</keyword>
<evidence type="ECO:0000256" key="3">
    <source>
        <dbReference type="ARBA" id="ARBA00022692"/>
    </source>
</evidence>
<feature type="transmembrane region" description="Helical" evidence="6">
    <location>
        <begin position="57"/>
        <end position="74"/>
    </location>
</feature>
<feature type="transmembrane region" description="Helical" evidence="6">
    <location>
        <begin position="81"/>
        <end position="101"/>
    </location>
</feature>
<keyword evidence="3 6" id="KW-0812">Transmembrane</keyword>
<evidence type="ECO:0000256" key="2">
    <source>
        <dbReference type="ARBA" id="ARBA00007375"/>
    </source>
</evidence>
<organism evidence="7">
    <name type="scientific">freshwater metagenome</name>
    <dbReference type="NCBI Taxonomy" id="449393"/>
    <lineage>
        <taxon>unclassified sequences</taxon>
        <taxon>metagenomes</taxon>
        <taxon>ecological metagenomes</taxon>
    </lineage>
</organism>
<evidence type="ECO:0000256" key="5">
    <source>
        <dbReference type="ARBA" id="ARBA00023136"/>
    </source>
</evidence>
<dbReference type="GO" id="GO:0016787">
    <property type="term" value="F:hydrolase activity"/>
    <property type="evidence" value="ECO:0007669"/>
    <property type="project" value="TreeGrafter"/>
</dbReference>
<gene>
    <name evidence="7" type="ORF">UFOPK1722_01251</name>
</gene>
<keyword evidence="4 6" id="KW-1133">Transmembrane helix</keyword>
<dbReference type="GO" id="GO:0016020">
    <property type="term" value="C:membrane"/>
    <property type="evidence" value="ECO:0007669"/>
    <property type="project" value="UniProtKB-SubCell"/>
</dbReference>
<dbReference type="PANTHER" id="PTHR31885:SF6">
    <property type="entry name" value="GH04784P"/>
    <property type="match status" value="1"/>
</dbReference>
<feature type="transmembrane region" description="Helical" evidence="6">
    <location>
        <begin position="139"/>
        <end position="157"/>
    </location>
</feature>